<feature type="chain" id="PRO_5038812108" evidence="1">
    <location>
        <begin position="25"/>
        <end position="95"/>
    </location>
</feature>
<dbReference type="RefSeq" id="WP_217792496.1">
    <property type="nucleotide sequence ID" value="NZ_JAHSPG010000013.1"/>
</dbReference>
<evidence type="ECO:0000313" key="2">
    <source>
        <dbReference type="EMBL" id="MBV4358776.1"/>
    </source>
</evidence>
<evidence type="ECO:0000256" key="1">
    <source>
        <dbReference type="SAM" id="SignalP"/>
    </source>
</evidence>
<dbReference type="Proteomes" id="UP000812270">
    <property type="component" value="Unassembled WGS sequence"/>
</dbReference>
<keyword evidence="3" id="KW-1185">Reference proteome</keyword>
<gene>
    <name evidence="2" type="ORF">KTO63_16545</name>
</gene>
<dbReference type="EMBL" id="JAHSPG010000013">
    <property type="protein sequence ID" value="MBV4358776.1"/>
    <property type="molecule type" value="Genomic_DNA"/>
</dbReference>
<evidence type="ECO:0000313" key="3">
    <source>
        <dbReference type="Proteomes" id="UP000812270"/>
    </source>
</evidence>
<organism evidence="2 3">
    <name type="scientific">Pinibacter aurantiacus</name>
    <dbReference type="NCBI Taxonomy" id="2851599"/>
    <lineage>
        <taxon>Bacteria</taxon>
        <taxon>Pseudomonadati</taxon>
        <taxon>Bacteroidota</taxon>
        <taxon>Chitinophagia</taxon>
        <taxon>Chitinophagales</taxon>
        <taxon>Chitinophagaceae</taxon>
        <taxon>Pinibacter</taxon>
    </lineage>
</organism>
<sequence>MKKYLLGVIALVTAITLNSFTLKTATTRGPVLNWIYMDYPNDANKDDPSHYQLYGTDGTATLPCPGGAHRCGVQAQDDGSGQPDLTIFYTPKTKN</sequence>
<comment type="caution">
    <text evidence="2">The sequence shown here is derived from an EMBL/GenBank/DDBJ whole genome shotgun (WGS) entry which is preliminary data.</text>
</comment>
<proteinExistence type="predicted"/>
<reference evidence="2" key="1">
    <citation type="submission" date="2021-06" db="EMBL/GenBank/DDBJ databases">
        <authorList>
            <person name="Huq M.A."/>
        </authorList>
    </citation>
    <scope>NUCLEOTIDE SEQUENCE</scope>
    <source>
        <strain evidence="2">MAH-26</strain>
    </source>
</reference>
<keyword evidence="1" id="KW-0732">Signal</keyword>
<name>A0A9E2S9C9_9BACT</name>
<feature type="signal peptide" evidence="1">
    <location>
        <begin position="1"/>
        <end position="24"/>
    </location>
</feature>
<protein>
    <submittedName>
        <fullName evidence="2">Uncharacterized protein</fullName>
    </submittedName>
</protein>
<accession>A0A9E2S9C9</accession>
<dbReference type="AlphaFoldDB" id="A0A9E2S9C9"/>